<dbReference type="InterPro" id="IPR035965">
    <property type="entry name" value="PAS-like_dom_sf"/>
</dbReference>
<feature type="domain" description="PAS" evidence="7">
    <location>
        <begin position="160"/>
        <end position="235"/>
    </location>
</feature>
<evidence type="ECO:0000256" key="2">
    <source>
        <dbReference type="ARBA" id="ARBA00022840"/>
    </source>
</evidence>
<dbReference type="SUPFAM" id="SSF46689">
    <property type="entry name" value="Homeodomain-like"/>
    <property type="match status" value="1"/>
</dbReference>
<evidence type="ECO:0000256" key="1">
    <source>
        <dbReference type="ARBA" id="ARBA00022741"/>
    </source>
</evidence>
<dbReference type="Pfam" id="PF02954">
    <property type="entry name" value="HTH_8"/>
    <property type="match status" value="1"/>
</dbReference>
<name>A0A5K8A0V3_9BACT</name>
<dbReference type="GO" id="GO:0043565">
    <property type="term" value="F:sequence-specific DNA binding"/>
    <property type="evidence" value="ECO:0007669"/>
    <property type="project" value="InterPro"/>
</dbReference>
<dbReference type="InterPro" id="IPR000700">
    <property type="entry name" value="PAS-assoc_C"/>
</dbReference>
<dbReference type="AlphaFoldDB" id="A0A5K8A0V3"/>
<keyword evidence="1" id="KW-0547">Nucleotide-binding</keyword>
<dbReference type="Gene3D" id="1.10.10.60">
    <property type="entry name" value="Homeodomain-like"/>
    <property type="match status" value="1"/>
</dbReference>
<dbReference type="InterPro" id="IPR027417">
    <property type="entry name" value="P-loop_NTPase"/>
</dbReference>
<keyword evidence="3" id="KW-0805">Transcription regulation</keyword>
<dbReference type="Pfam" id="PF00158">
    <property type="entry name" value="Sigma54_activat"/>
    <property type="match status" value="1"/>
</dbReference>
<dbReference type="FunFam" id="3.40.50.300:FF:000006">
    <property type="entry name" value="DNA-binding transcriptional regulator NtrC"/>
    <property type="match status" value="1"/>
</dbReference>
<dbReference type="Gene3D" id="1.10.8.60">
    <property type="match status" value="1"/>
</dbReference>
<dbReference type="InterPro" id="IPR003593">
    <property type="entry name" value="AAA+_ATPase"/>
</dbReference>
<dbReference type="GO" id="GO:0005524">
    <property type="term" value="F:ATP binding"/>
    <property type="evidence" value="ECO:0007669"/>
    <property type="project" value="UniProtKB-KW"/>
</dbReference>
<evidence type="ECO:0000256" key="5">
    <source>
        <dbReference type="ARBA" id="ARBA00023163"/>
    </source>
</evidence>
<evidence type="ECO:0000256" key="4">
    <source>
        <dbReference type="ARBA" id="ARBA00023125"/>
    </source>
</evidence>
<gene>
    <name evidence="9" type="ORF">DSCO28_65160</name>
</gene>
<protein>
    <recommendedName>
        <fullName evidence="11">Sigma-54-dependent Fis family transcriptional regulator</fullName>
    </recommendedName>
</protein>
<dbReference type="CDD" id="cd00009">
    <property type="entry name" value="AAA"/>
    <property type="match status" value="1"/>
</dbReference>
<dbReference type="SMART" id="SM00382">
    <property type="entry name" value="AAA"/>
    <property type="match status" value="1"/>
</dbReference>
<feature type="domain" description="Sigma-54 factor interaction" evidence="6">
    <location>
        <begin position="308"/>
        <end position="535"/>
    </location>
</feature>
<dbReference type="SUPFAM" id="SSF52540">
    <property type="entry name" value="P-loop containing nucleoside triphosphate hydrolases"/>
    <property type="match status" value="1"/>
</dbReference>
<dbReference type="SMART" id="SM00091">
    <property type="entry name" value="PAS"/>
    <property type="match status" value="2"/>
</dbReference>
<dbReference type="InterPro" id="IPR000014">
    <property type="entry name" value="PAS"/>
</dbReference>
<dbReference type="InterPro" id="IPR025944">
    <property type="entry name" value="Sigma_54_int_dom_CS"/>
</dbReference>
<dbReference type="InterPro" id="IPR025943">
    <property type="entry name" value="Sigma_54_int_dom_ATP-bd_2"/>
</dbReference>
<keyword evidence="4" id="KW-0238">DNA-binding</keyword>
<dbReference type="CDD" id="cd00130">
    <property type="entry name" value="PAS"/>
    <property type="match status" value="2"/>
</dbReference>
<accession>A0A5K8A0V3</accession>
<feature type="domain" description="PAS" evidence="7">
    <location>
        <begin position="35"/>
        <end position="104"/>
    </location>
</feature>
<evidence type="ECO:0000313" key="10">
    <source>
        <dbReference type="Proteomes" id="UP000425960"/>
    </source>
</evidence>
<dbReference type="InterPro" id="IPR025662">
    <property type="entry name" value="Sigma_54_int_dom_ATP-bd_1"/>
</dbReference>
<dbReference type="InterPro" id="IPR009057">
    <property type="entry name" value="Homeodomain-like_sf"/>
</dbReference>
<dbReference type="PROSITE" id="PS50045">
    <property type="entry name" value="SIGMA54_INTERACT_4"/>
    <property type="match status" value="1"/>
</dbReference>
<dbReference type="KEGG" id="dov:DSCO28_65160"/>
<dbReference type="InterPro" id="IPR013655">
    <property type="entry name" value="PAS_fold_3"/>
</dbReference>
<dbReference type="InterPro" id="IPR058031">
    <property type="entry name" value="AAA_lid_NorR"/>
</dbReference>
<dbReference type="Pfam" id="PF08447">
    <property type="entry name" value="PAS_3"/>
    <property type="match status" value="2"/>
</dbReference>
<dbReference type="GO" id="GO:0006355">
    <property type="term" value="P:regulation of DNA-templated transcription"/>
    <property type="evidence" value="ECO:0007669"/>
    <property type="project" value="InterPro"/>
</dbReference>
<evidence type="ECO:0008006" key="11">
    <source>
        <dbReference type="Google" id="ProtNLM"/>
    </source>
</evidence>
<proteinExistence type="predicted"/>
<dbReference type="Gene3D" id="3.30.450.20">
    <property type="entry name" value="PAS domain"/>
    <property type="match status" value="2"/>
</dbReference>
<reference evidence="9 10" key="1">
    <citation type="submission" date="2019-11" db="EMBL/GenBank/DDBJ databases">
        <title>Comparative genomics of hydrocarbon-degrading Desulfosarcina strains.</title>
        <authorList>
            <person name="Watanabe M."/>
            <person name="Kojima H."/>
            <person name="Fukui M."/>
        </authorList>
    </citation>
    <scope>NUCLEOTIDE SEQUENCE [LARGE SCALE GENOMIC DNA]</scope>
    <source>
        <strain evidence="9 10">28bB2T</strain>
    </source>
</reference>
<dbReference type="EMBL" id="AP021876">
    <property type="protein sequence ID" value="BBO85950.1"/>
    <property type="molecule type" value="Genomic_DNA"/>
</dbReference>
<dbReference type="PROSITE" id="PS00676">
    <property type="entry name" value="SIGMA54_INTERACT_2"/>
    <property type="match status" value="1"/>
</dbReference>
<dbReference type="PROSITE" id="PS00688">
    <property type="entry name" value="SIGMA54_INTERACT_3"/>
    <property type="match status" value="1"/>
</dbReference>
<sequence>MKTKSTDATSLQEDTPSVRKRFEDLQATIARLEHQKARYLSMFAQSGAPAIIVEADMGISLANEKFEELVGYSREEIEGKISWPDFVALKDRERMKRYHRLRRIKGVKVPEEYECKVIHRDGGLRSIYMKVGMLPGTKASIANFMDITSRKRAEEALVESERRLVTLLGNLPGMAYRCRQDEHRTMELVSEGCLGLTGFNPADLVGNTVCAYADLIHPEDLPPLAEIVTHAIVNQQSFEMVYRIHTASGDEKWVWEKGVGVFSTESKLLALEGFITDFTDQKRSEQALVSENLRLRSTMRDRYQFGDIVGKSPAMQKVYHLILNAAAADANVIIYGESGTGKELVARAIHDLSDRNGRGFVPVNCGAIPENLFESEFFGYKKGAFSGAERTKQGYLDAADNGTLFLDELGEISQNMQVKLLRAIEGGGYTPLGSSKVYQPDIRIVAATNRDLRQMVRQGKIREDFFYRIHIIPIQLPPLRERKEDLPLLIDHFLKQEHGGHYPRRIPGHVLDTLLNYHWPGNIRELQNVLHRYVTLGQLDLLEPQNQQPIETAVPDAGQGESWQGYQAAVDGFEKSLFLKALEQHRWHREKAAASLGLPRRTFFRKLKKLGLTDDQT</sequence>
<evidence type="ECO:0000259" key="6">
    <source>
        <dbReference type="PROSITE" id="PS50045"/>
    </source>
</evidence>
<dbReference type="PROSITE" id="PS50112">
    <property type="entry name" value="PAS"/>
    <property type="match status" value="2"/>
</dbReference>
<dbReference type="InterPro" id="IPR002197">
    <property type="entry name" value="HTH_Fis"/>
</dbReference>
<evidence type="ECO:0000256" key="3">
    <source>
        <dbReference type="ARBA" id="ARBA00023015"/>
    </source>
</evidence>
<dbReference type="NCBIfam" id="TIGR00229">
    <property type="entry name" value="sensory_box"/>
    <property type="match status" value="2"/>
</dbReference>
<dbReference type="RefSeq" id="WP_155325405.1">
    <property type="nucleotide sequence ID" value="NZ_AP021876.1"/>
</dbReference>
<keyword evidence="5" id="KW-0804">Transcription</keyword>
<evidence type="ECO:0000313" key="9">
    <source>
        <dbReference type="EMBL" id="BBO85950.1"/>
    </source>
</evidence>
<dbReference type="PROSITE" id="PS50113">
    <property type="entry name" value="PAC"/>
    <property type="match status" value="1"/>
</dbReference>
<feature type="domain" description="PAC" evidence="8">
    <location>
        <begin position="238"/>
        <end position="290"/>
    </location>
</feature>
<evidence type="ECO:0000259" key="7">
    <source>
        <dbReference type="PROSITE" id="PS50112"/>
    </source>
</evidence>
<keyword evidence="2" id="KW-0067">ATP-binding</keyword>
<dbReference type="PROSITE" id="PS00675">
    <property type="entry name" value="SIGMA54_INTERACT_1"/>
    <property type="match status" value="1"/>
</dbReference>
<dbReference type="Proteomes" id="UP000425960">
    <property type="component" value="Chromosome"/>
</dbReference>
<dbReference type="PRINTS" id="PR01590">
    <property type="entry name" value="HTHFIS"/>
</dbReference>
<evidence type="ECO:0000259" key="8">
    <source>
        <dbReference type="PROSITE" id="PS50113"/>
    </source>
</evidence>
<dbReference type="Gene3D" id="3.40.50.300">
    <property type="entry name" value="P-loop containing nucleotide triphosphate hydrolases"/>
    <property type="match status" value="1"/>
</dbReference>
<dbReference type="Pfam" id="PF25601">
    <property type="entry name" value="AAA_lid_14"/>
    <property type="match status" value="1"/>
</dbReference>
<dbReference type="SUPFAM" id="SSF55785">
    <property type="entry name" value="PYP-like sensor domain (PAS domain)"/>
    <property type="match status" value="2"/>
</dbReference>
<organism evidence="9 10">
    <name type="scientific">Desulfosarcina ovata subsp. sediminis</name>
    <dbReference type="NCBI Taxonomy" id="885957"/>
    <lineage>
        <taxon>Bacteria</taxon>
        <taxon>Pseudomonadati</taxon>
        <taxon>Thermodesulfobacteriota</taxon>
        <taxon>Desulfobacteria</taxon>
        <taxon>Desulfobacterales</taxon>
        <taxon>Desulfosarcinaceae</taxon>
        <taxon>Desulfosarcina</taxon>
    </lineage>
</organism>
<dbReference type="InterPro" id="IPR002078">
    <property type="entry name" value="Sigma_54_int"/>
</dbReference>
<dbReference type="PANTHER" id="PTHR32071">
    <property type="entry name" value="TRANSCRIPTIONAL REGULATORY PROTEIN"/>
    <property type="match status" value="1"/>
</dbReference>